<reference evidence="4" key="1">
    <citation type="submission" date="2021-04" db="EMBL/GenBank/DDBJ databases">
        <authorList>
            <person name="Rodrigo-Torres L."/>
            <person name="Arahal R. D."/>
            <person name="Lucena T."/>
        </authorList>
    </citation>
    <scope>NUCLEOTIDE SEQUENCE</scope>
    <source>
        <strain evidence="4">CECT 9275</strain>
    </source>
</reference>
<dbReference type="RefSeq" id="WP_215238035.1">
    <property type="nucleotide sequence ID" value="NZ_CAJRAF010000001.1"/>
</dbReference>
<dbReference type="InterPro" id="IPR032508">
    <property type="entry name" value="FecR_C"/>
</dbReference>
<protein>
    <recommendedName>
        <fullName evidence="6">FecR family protein</fullName>
    </recommendedName>
</protein>
<evidence type="ECO:0000313" key="5">
    <source>
        <dbReference type="Proteomes" id="UP000680038"/>
    </source>
</evidence>
<dbReference type="Proteomes" id="UP000680038">
    <property type="component" value="Unassembled WGS sequence"/>
</dbReference>
<feature type="domain" description="Protein FecR C-terminal" evidence="3">
    <location>
        <begin position="265"/>
        <end position="333"/>
    </location>
</feature>
<dbReference type="PIRSF" id="PIRSF018266">
    <property type="entry name" value="FecR"/>
    <property type="match status" value="1"/>
</dbReference>
<feature type="transmembrane region" description="Helical" evidence="1">
    <location>
        <begin position="89"/>
        <end position="107"/>
    </location>
</feature>
<evidence type="ECO:0000313" key="4">
    <source>
        <dbReference type="EMBL" id="CAG4994389.1"/>
    </source>
</evidence>
<dbReference type="PANTHER" id="PTHR30273:SF2">
    <property type="entry name" value="PROTEIN FECR"/>
    <property type="match status" value="1"/>
</dbReference>
<evidence type="ECO:0000256" key="1">
    <source>
        <dbReference type="SAM" id="Phobius"/>
    </source>
</evidence>
<evidence type="ECO:0000259" key="2">
    <source>
        <dbReference type="Pfam" id="PF04773"/>
    </source>
</evidence>
<dbReference type="AlphaFoldDB" id="A0A916JB53"/>
<dbReference type="Gene3D" id="3.55.50.30">
    <property type="match status" value="1"/>
</dbReference>
<feature type="domain" description="FecR protein" evidence="2">
    <location>
        <begin position="123"/>
        <end position="216"/>
    </location>
</feature>
<proteinExistence type="predicted"/>
<dbReference type="Gene3D" id="2.60.120.1440">
    <property type="match status" value="1"/>
</dbReference>
<gene>
    <name evidence="4" type="ORF">DYBT9275_01381</name>
</gene>
<comment type="caution">
    <text evidence="4">The sequence shown here is derived from an EMBL/GenBank/DDBJ whole genome shotgun (WGS) entry which is preliminary data.</text>
</comment>
<keyword evidence="1" id="KW-1133">Transmembrane helix</keyword>
<keyword evidence="1" id="KW-0472">Membrane</keyword>
<dbReference type="Pfam" id="PF16344">
    <property type="entry name" value="FecR_C"/>
    <property type="match status" value="1"/>
</dbReference>
<dbReference type="PANTHER" id="PTHR30273">
    <property type="entry name" value="PERIPLASMIC SIGNAL SENSOR AND SIGMA FACTOR ACTIVATOR FECR-RELATED"/>
    <property type="match status" value="1"/>
</dbReference>
<dbReference type="Pfam" id="PF04773">
    <property type="entry name" value="FecR"/>
    <property type="match status" value="1"/>
</dbReference>
<evidence type="ECO:0000259" key="3">
    <source>
        <dbReference type="Pfam" id="PF16344"/>
    </source>
</evidence>
<sequence length="339" mass="38212">MSDQTPWPLIAKYLTGECSLDEMSFMETWLEDEENHLLFQQLESAWRNQQIPENNSFSLERGLHVLHSRMAAQKQQAAENRILSISANAWFMAASIILILGIAFNFYKGMITARPALAFEQKVTGNYDVIKITLPDSSTVWLNKKSILTYPVVFEGDLREVTLVGEAFFEIKPNKEKPFIVKSKGISTRVLGTSFNVRSYPDEKDGEVSVMTGKVEVNTESINGSVPASSKITPMQKLVVDTQNAQTYTSIVRLNNIAAWRLDPLAFRDNTYEEVAKSLEDRYGKKIRILNSKLRGCRVMASFNRDARLADILKLLSISNSFHYKISGDEVIITGGVCH</sequence>
<name>A0A916JB53_9BACT</name>
<dbReference type="EMBL" id="CAJRAF010000001">
    <property type="protein sequence ID" value="CAG4994389.1"/>
    <property type="molecule type" value="Genomic_DNA"/>
</dbReference>
<dbReference type="InterPro" id="IPR012373">
    <property type="entry name" value="Ferrdict_sens_TM"/>
</dbReference>
<dbReference type="InterPro" id="IPR006860">
    <property type="entry name" value="FecR"/>
</dbReference>
<evidence type="ECO:0008006" key="6">
    <source>
        <dbReference type="Google" id="ProtNLM"/>
    </source>
</evidence>
<keyword evidence="1" id="KW-0812">Transmembrane</keyword>
<organism evidence="4 5">
    <name type="scientific">Dyadobacter helix</name>
    <dbReference type="NCBI Taxonomy" id="2822344"/>
    <lineage>
        <taxon>Bacteria</taxon>
        <taxon>Pseudomonadati</taxon>
        <taxon>Bacteroidota</taxon>
        <taxon>Cytophagia</taxon>
        <taxon>Cytophagales</taxon>
        <taxon>Spirosomataceae</taxon>
        <taxon>Dyadobacter</taxon>
    </lineage>
</organism>
<dbReference type="GO" id="GO:0016989">
    <property type="term" value="F:sigma factor antagonist activity"/>
    <property type="evidence" value="ECO:0007669"/>
    <property type="project" value="TreeGrafter"/>
</dbReference>
<keyword evidence="5" id="KW-1185">Reference proteome</keyword>
<accession>A0A916JB53</accession>